<gene>
    <name evidence="4" type="ORF">F3Y22_tig00111792pilonHSYRG00017</name>
</gene>
<feature type="repeat" description="WD" evidence="3">
    <location>
        <begin position="6"/>
        <end position="47"/>
    </location>
</feature>
<keyword evidence="2" id="KW-0677">Repeat</keyword>
<dbReference type="GO" id="GO:0007019">
    <property type="term" value="P:microtubule depolymerization"/>
    <property type="evidence" value="ECO:0007669"/>
    <property type="project" value="TreeGrafter"/>
</dbReference>
<feature type="repeat" description="WD" evidence="3">
    <location>
        <begin position="48"/>
        <end position="89"/>
    </location>
</feature>
<dbReference type="Proteomes" id="UP000436088">
    <property type="component" value="Unassembled WGS sequence"/>
</dbReference>
<dbReference type="InterPro" id="IPR015943">
    <property type="entry name" value="WD40/YVTN_repeat-like_dom_sf"/>
</dbReference>
<dbReference type="PROSITE" id="PS50294">
    <property type="entry name" value="WD_REPEATS_REGION"/>
    <property type="match status" value="2"/>
</dbReference>
<dbReference type="PRINTS" id="PR00320">
    <property type="entry name" value="GPROTEINBRPT"/>
</dbReference>
<comment type="caution">
    <text evidence="4">The sequence shown here is derived from an EMBL/GenBank/DDBJ whole genome shotgun (WGS) entry which is preliminary data.</text>
</comment>
<evidence type="ECO:0000313" key="4">
    <source>
        <dbReference type="EMBL" id="KAE8673345.1"/>
    </source>
</evidence>
<dbReference type="Pfam" id="PF00400">
    <property type="entry name" value="WD40"/>
    <property type="match status" value="3"/>
</dbReference>
<dbReference type="AlphaFoldDB" id="A0A6A2Y091"/>
<dbReference type="SMART" id="SM00320">
    <property type="entry name" value="WD40"/>
    <property type="match status" value="3"/>
</dbReference>
<evidence type="ECO:0000256" key="2">
    <source>
        <dbReference type="ARBA" id="ARBA00022737"/>
    </source>
</evidence>
<evidence type="ECO:0000256" key="1">
    <source>
        <dbReference type="ARBA" id="ARBA00022574"/>
    </source>
</evidence>
<reference evidence="4" key="1">
    <citation type="submission" date="2019-09" db="EMBL/GenBank/DDBJ databases">
        <title>Draft genome information of white flower Hibiscus syriacus.</title>
        <authorList>
            <person name="Kim Y.-M."/>
        </authorList>
    </citation>
    <scope>NUCLEOTIDE SEQUENCE [LARGE SCALE GENOMIC DNA]</scope>
    <source>
        <strain evidence="4">YM2019G1</strain>
    </source>
</reference>
<dbReference type="Gene3D" id="2.130.10.10">
    <property type="entry name" value="YVTN repeat-like/Quinoprotein amine dehydrogenase"/>
    <property type="match status" value="1"/>
</dbReference>
<organism evidence="4 5">
    <name type="scientific">Hibiscus syriacus</name>
    <name type="common">Rose of Sharon</name>
    <dbReference type="NCBI Taxonomy" id="106335"/>
    <lineage>
        <taxon>Eukaryota</taxon>
        <taxon>Viridiplantae</taxon>
        <taxon>Streptophyta</taxon>
        <taxon>Embryophyta</taxon>
        <taxon>Tracheophyta</taxon>
        <taxon>Spermatophyta</taxon>
        <taxon>Magnoliopsida</taxon>
        <taxon>eudicotyledons</taxon>
        <taxon>Gunneridae</taxon>
        <taxon>Pentapetalae</taxon>
        <taxon>rosids</taxon>
        <taxon>malvids</taxon>
        <taxon>Malvales</taxon>
        <taxon>Malvaceae</taxon>
        <taxon>Malvoideae</taxon>
        <taxon>Hibiscus</taxon>
    </lineage>
</organism>
<dbReference type="PANTHER" id="PTHR19845:SF15">
    <property type="entry name" value="KATANIN P80 WD40 REPEAT-CONTAINING SUBUNIT B1 HOMOLOG KTN80.2"/>
    <property type="match status" value="1"/>
</dbReference>
<name>A0A6A2Y091_HIBSY</name>
<dbReference type="InterPro" id="IPR019775">
    <property type="entry name" value="WD40_repeat_CS"/>
</dbReference>
<dbReference type="PROSITE" id="PS50082">
    <property type="entry name" value="WD_REPEATS_2"/>
    <property type="match status" value="3"/>
</dbReference>
<dbReference type="SUPFAM" id="SSF50978">
    <property type="entry name" value="WD40 repeat-like"/>
    <property type="match status" value="1"/>
</dbReference>
<feature type="repeat" description="WD" evidence="3">
    <location>
        <begin position="98"/>
        <end position="139"/>
    </location>
</feature>
<keyword evidence="5" id="KW-1185">Reference proteome</keyword>
<dbReference type="PANTHER" id="PTHR19845">
    <property type="entry name" value="KATANIN P80 SUBUNIT"/>
    <property type="match status" value="1"/>
</dbReference>
<keyword evidence="1 3" id="KW-0853">WD repeat</keyword>
<dbReference type="EMBL" id="VEPZ02001428">
    <property type="protein sequence ID" value="KAE8673345.1"/>
    <property type="molecule type" value="Genomic_DNA"/>
</dbReference>
<accession>A0A6A2Y091</accession>
<dbReference type="PROSITE" id="PS00678">
    <property type="entry name" value="WD_REPEATS_1"/>
    <property type="match status" value="1"/>
</dbReference>
<evidence type="ECO:0000313" key="5">
    <source>
        <dbReference type="Proteomes" id="UP000436088"/>
    </source>
</evidence>
<dbReference type="GO" id="GO:0008352">
    <property type="term" value="C:katanin complex"/>
    <property type="evidence" value="ECO:0007669"/>
    <property type="project" value="TreeGrafter"/>
</dbReference>
<protein>
    <submittedName>
        <fullName evidence="4">Uncharacterized protein</fullName>
    </submittedName>
</protein>
<evidence type="ECO:0000256" key="3">
    <source>
        <dbReference type="PROSITE-ProRule" id="PRU00221"/>
    </source>
</evidence>
<dbReference type="InterPro" id="IPR020472">
    <property type="entry name" value="WD40_PAC1"/>
</dbReference>
<dbReference type="InterPro" id="IPR036322">
    <property type="entry name" value="WD40_repeat_dom_sf"/>
</dbReference>
<proteinExistence type="predicted"/>
<dbReference type="InterPro" id="IPR001680">
    <property type="entry name" value="WD40_rpt"/>
</dbReference>
<sequence length="149" mass="16329">MNVEEFVAHATNVNCRMGKKTCRVLITGGDDHKVNIWSIGKPSSLMSLCGHTSPVESLAFDSAEVLVHAGSSTGGIKLWDLEETKSLGYQKEGMHSSYKGHTRGDSMIRFTPDGRWVVSGGFDNVVKVWDLTAGKLLNEFKFHEGIFAP</sequence>